<name>A0AAV2Z9H2_9STRA</name>
<reference evidence="6" key="1">
    <citation type="submission" date="2022-11" db="EMBL/GenBank/DDBJ databases">
        <authorList>
            <person name="Morgan W.R."/>
            <person name="Tartar A."/>
        </authorList>
    </citation>
    <scope>NUCLEOTIDE SEQUENCE</scope>
    <source>
        <strain evidence="6">ARSEF 373</strain>
    </source>
</reference>
<keyword evidence="3" id="KW-0067">ATP-binding</keyword>
<evidence type="ECO:0000313" key="7">
    <source>
        <dbReference type="Proteomes" id="UP001146120"/>
    </source>
</evidence>
<protein>
    <recommendedName>
        <fullName evidence="5">SF3 helicase domain-containing protein</fullName>
    </recommendedName>
</protein>
<evidence type="ECO:0000313" key="6">
    <source>
        <dbReference type="EMBL" id="DBA02164.1"/>
    </source>
</evidence>
<sequence>MRSENSDADDDDESASIGSRDDNDFIKEAFNNVKNIDGYEAFDFSMRKRFGKGGYRINRKLPSFCTMCNRRHDNDNTLIISINKRKLFATWRCAKADTAVKSKLFYKRESSDSRPKKSQLDLLKDDLFDIVCDKYKRGMEPKLEYYYTRKYDDPKVFLNEIFYNSKIYHSCTKKTFDELIHFIKNMAHPEFEFIKLDYDYIGFRNGVYELSTAKYIPTEALSQNIQVRKYIDQDFEIKETPYLDGYLRYQFEEDDIDFIYFMVGRLLTKLNDKFDFMVMLYGEGGSGKSLLMNLVKFAFGASQVGILSNSFQDKFGLSELAVKRMVCCDDMPHNMAKTLARSDFLSMMTRGSLSCPVKGKGSIEVHDWDIPSLWNSNHLPNYTDHSGEIARRIMILNFEKSVSKDEKNTNLELDIINNEYATFLHRCRSKYLEYSNKYSGKGVETFCPRFAKEQLAYDENAIISKSDMTKAYKQYIKERYNLKQASKDSLNTHNIELADERFEYIEENISTIRA</sequence>
<dbReference type="SUPFAM" id="SSF52540">
    <property type="entry name" value="P-loop containing nucleoside triphosphate hydrolases"/>
    <property type="match status" value="1"/>
</dbReference>
<proteinExistence type="predicted"/>
<dbReference type="InterPro" id="IPR014818">
    <property type="entry name" value="Phage/plasmid_primase_P4_C"/>
</dbReference>
<evidence type="ECO:0000256" key="2">
    <source>
        <dbReference type="ARBA" id="ARBA00022801"/>
    </source>
</evidence>
<reference evidence="6" key="2">
    <citation type="journal article" date="2023" name="Microbiol Resour">
        <title>Decontamination and Annotation of the Draft Genome Sequence of the Oomycete Lagenidium giganteum ARSEF 373.</title>
        <authorList>
            <person name="Morgan W.R."/>
            <person name="Tartar A."/>
        </authorList>
    </citation>
    <scope>NUCLEOTIDE SEQUENCE</scope>
    <source>
        <strain evidence="6">ARSEF 373</strain>
    </source>
</reference>
<dbReference type="PANTHER" id="PTHR35372:SF2">
    <property type="entry name" value="SF3 HELICASE DOMAIN-CONTAINING PROTEIN"/>
    <property type="match status" value="1"/>
</dbReference>
<dbReference type="EMBL" id="DAKRPA010000035">
    <property type="protein sequence ID" value="DBA02164.1"/>
    <property type="molecule type" value="Genomic_DNA"/>
</dbReference>
<keyword evidence="7" id="KW-1185">Reference proteome</keyword>
<keyword evidence="1" id="KW-0547">Nucleotide-binding</keyword>
<dbReference type="GO" id="GO:0005524">
    <property type="term" value="F:ATP binding"/>
    <property type="evidence" value="ECO:0007669"/>
    <property type="project" value="UniProtKB-KW"/>
</dbReference>
<gene>
    <name evidence="6" type="ORF">N0F65_004799</name>
</gene>
<evidence type="ECO:0000259" key="5">
    <source>
        <dbReference type="PROSITE" id="PS51206"/>
    </source>
</evidence>
<evidence type="ECO:0000256" key="1">
    <source>
        <dbReference type="ARBA" id="ARBA00022741"/>
    </source>
</evidence>
<dbReference type="InterPro" id="IPR027417">
    <property type="entry name" value="P-loop_NTPase"/>
</dbReference>
<dbReference type="PROSITE" id="PS51206">
    <property type="entry name" value="SF3_HELICASE_1"/>
    <property type="match status" value="1"/>
</dbReference>
<dbReference type="PANTHER" id="PTHR35372">
    <property type="entry name" value="ATP BINDING PROTEIN-RELATED"/>
    <property type="match status" value="1"/>
</dbReference>
<dbReference type="InterPro" id="IPR051620">
    <property type="entry name" value="ORF904-like_C"/>
</dbReference>
<feature type="compositionally biased region" description="Acidic residues" evidence="4">
    <location>
        <begin position="1"/>
        <end position="14"/>
    </location>
</feature>
<organism evidence="6 7">
    <name type="scientific">Lagenidium giganteum</name>
    <dbReference type="NCBI Taxonomy" id="4803"/>
    <lineage>
        <taxon>Eukaryota</taxon>
        <taxon>Sar</taxon>
        <taxon>Stramenopiles</taxon>
        <taxon>Oomycota</taxon>
        <taxon>Peronosporomycetes</taxon>
        <taxon>Pythiales</taxon>
        <taxon>Pythiaceae</taxon>
    </lineage>
</organism>
<dbReference type="Pfam" id="PF19263">
    <property type="entry name" value="DUF5906"/>
    <property type="match status" value="1"/>
</dbReference>
<feature type="region of interest" description="Disordered" evidence="4">
    <location>
        <begin position="1"/>
        <end position="20"/>
    </location>
</feature>
<evidence type="ECO:0000256" key="4">
    <source>
        <dbReference type="SAM" id="MobiDB-lite"/>
    </source>
</evidence>
<dbReference type="Proteomes" id="UP001146120">
    <property type="component" value="Unassembled WGS sequence"/>
</dbReference>
<comment type="caution">
    <text evidence="6">The sequence shown here is derived from an EMBL/GenBank/DDBJ whole genome shotgun (WGS) entry which is preliminary data.</text>
</comment>
<dbReference type="Pfam" id="PF08706">
    <property type="entry name" value="D5_N"/>
    <property type="match status" value="1"/>
</dbReference>
<dbReference type="InterPro" id="IPR045455">
    <property type="entry name" value="NrS-1_pol-like_helicase"/>
</dbReference>
<dbReference type="GO" id="GO:0016787">
    <property type="term" value="F:hydrolase activity"/>
    <property type="evidence" value="ECO:0007669"/>
    <property type="project" value="UniProtKB-KW"/>
</dbReference>
<dbReference type="InterPro" id="IPR014015">
    <property type="entry name" value="Helicase_SF3_DNA-vir"/>
</dbReference>
<evidence type="ECO:0000256" key="3">
    <source>
        <dbReference type="ARBA" id="ARBA00022840"/>
    </source>
</evidence>
<dbReference type="AlphaFoldDB" id="A0AAV2Z9H2"/>
<keyword evidence="2" id="KW-0378">Hydrolase</keyword>
<accession>A0AAV2Z9H2</accession>
<feature type="domain" description="SF3 helicase" evidence="5">
    <location>
        <begin position="254"/>
        <end position="411"/>
    </location>
</feature>
<dbReference type="Gene3D" id="3.40.50.300">
    <property type="entry name" value="P-loop containing nucleotide triphosphate hydrolases"/>
    <property type="match status" value="1"/>
</dbReference>